<feature type="compositionally biased region" description="Basic and acidic residues" evidence="1">
    <location>
        <begin position="434"/>
        <end position="444"/>
    </location>
</feature>
<dbReference type="Bgee" id="WBGene00011107">
    <property type="expression patterns" value="Expressed in embryo and 3 other cell types or tissues"/>
</dbReference>
<dbReference type="UCSC" id="R07E3.6">
    <property type="organism name" value="c. elegans"/>
</dbReference>
<dbReference type="KEGG" id="cel:CELE_R07E3.6"/>
<reference evidence="3 4" key="1">
    <citation type="journal article" date="1998" name="Science">
        <title>Genome sequence of the nematode C. elegans: a platform for investigating biology.</title>
        <authorList>
            <consortium name="The C. elegans sequencing consortium"/>
            <person name="Sulson J.E."/>
            <person name="Waterston R."/>
        </authorList>
    </citation>
    <scope>NUCLEOTIDE SEQUENCE [LARGE SCALE GENOMIC DNA]</scope>
    <source>
        <strain evidence="3 4">Bristol N2</strain>
    </source>
</reference>
<feature type="region of interest" description="Disordered" evidence="1">
    <location>
        <begin position="842"/>
        <end position="927"/>
    </location>
</feature>
<feature type="compositionally biased region" description="Polar residues" evidence="1">
    <location>
        <begin position="445"/>
        <end position="454"/>
    </location>
</feature>
<feature type="compositionally biased region" description="Low complexity" evidence="1">
    <location>
        <begin position="455"/>
        <end position="490"/>
    </location>
</feature>
<dbReference type="FunCoup" id="Q21811">
    <property type="interactions" value="1507"/>
</dbReference>
<gene>
    <name evidence="3" type="ORF">CELE_R07E3.6</name>
    <name evidence="3 5" type="ORF">R07E3.6</name>
</gene>
<dbReference type="PaxDb" id="6239-R07E3.6"/>
<feature type="compositionally biased region" description="Basic and acidic residues" evidence="1">
    <location>
        <begin position="206"/>
        <end position="218"/>
    </location>
</feature>
<feature type="region of interest" description="Disordered" evidence="1">
    <location>
        <begin position="316"/>
        <end position="374"/>
    </location>
</feature>
<evidence type="ECO:0000256" key="1">
    <source>
        <dbReference type="SAM" id="MobiDB-lite"/>
    </source>
</evidence>
<dbReference type="RefSeq" id="NP_509731.1">
    <property type="nucleotide sequence ID" value="NM_077330.3"/>
</dbReference>
<dbReference type="SMR" id="Q21811"/>
<feature type="signal peptide" evidence="2">
    <location>
        <begin position="1"/>
        <end position="16"/>
    </location>
</feature>
<dbReference type="PANTHER" id="PTHR47574:SF3">
    <property type="entry name" value="CAPPING PROTEIN-INHIBITING REGULATOR OF ACTIN DYNAMICS"/>
    <property type="match status" value="1"/>
</dbReference>
<protein>
    <submittedName>
        <fullName evidence="3">Prion-like-(Q/N-rich)-domain-bearing protein</fullName>
    </submittedName>
</protein>
<evidence type="ECO:0000313" key="3">
    <source>
        <dbReference type="EMBL" id="CAA89071.1"/>
    </source>
</evidence>
<dbReference type="CTD" id="181240"/>
<dbReference type="EMBL" id="BX284606">
    <property type="protein sequence ID" value="CAA89071.1"/>
    <property type="molecule type" value="Genomic_DNA"/>
</dbReference>
<dbReference type="HOGENOM" id="CLU_310398_0_0_1"/>
<dbReference type="PANTHER" id="PTHR47574">
    <property type="entry name" value="CANCER-RELATED REGULATOR OF ACTIN DYNAMICS"/>
    <property type="match status" value="1"/>
</dbReference>
<feature type="region of interest" description="Disordered" evidence="1">
    <location>
        <begin position="106"/>
        <end position="267"/>
    </location>
</feature>
<feature type="compositionally biased region" description="Basic and acidic residues" evidence="1">
    <location>
        <begin position="245"/>
        <end position="267"/>
    </location>
</feature>
<dbReference type="InParanoid" id="Q21811"/>
<feature type="compositionally biased region" description="Gly residues" evidence="1">
    <location>
        <begin position="875"/>
        <end position="901"/>
    </location>
</feature>
<dbReference type="AGR" id="WB:WBGene00011107"/>
<feature type="region of interest" description="Disordered" evidence="1">
    <location>
        <begin position="434"/>
        <end position="516"/>
    </location>
</feature>
<feature type="chain" id="PRO_5004199905" evidence="2">
    <location>
        <begin position="17"/>
        <end position="927"/>
    </location>
</feature>
<feature type="region of interest" description="Disordered" evidence="1">
    <location>
        <begin position="772"/>
        <end position="821"/>
    </location>
</feature>
<feature type="compositionally biased region" description="Basic and acidic residues" evidence="1">
    <location>
        <begin position="795"/>
        <end position="808"/>
    </location>
</feature>
<dbReference type="OMA" id="IMADGYS"/>
<feature type="compositionally biased region" description="Polar residues" evidence="1">
    <location>
        <begin position="221"/>
        <end position="244"/>
    </location>
</feature>
<dbReference type="eggNOG" id="ENOG502R8C1">
    <property type="taxonomic scope" value="Eukaryota"/>
</dbReference>
<evidence type="ECO:0000313" key="5">
    <source>
        <dbReference type="WormBase" id="R07E3.6"/>
    </source>
</evidence>
<proteinExistence type="evidence at protein level"/>
<keyword evidence="2" id="KW-0732">Signal</keyword>
<keyword evidence="6" id="KW-1267">Proteomics identification</keyword>
<feature type="compositionally biased region" description="Polar residues" evidence="1">
    <location>
        <begin position="915"/>
        <end position="927"/>
    </location>
</feature>
<evidence type="ECO:0007829" key="6">
    <source>
        <dbReference type="PeptideAtlas" id="Q21811"/>
    </source>
</evidence>
<organism evidence="3 4">
    <name type="scientific">Caenorhabditis elegans</name>
    <dbReference type="NCBI Taxonomy" id="6239"/>
    <lineage>
        <taxon>Eukaryota</taxon>
        <taxon>Metazoa</taxon>
        <taxon>Ecdysozoa</taxon>
        <taxon>Nematoda</taxon>
        <taxon>Chromadorea</taxon>
        <taxon>Rhabditida</taxon>
        <taxon>Rhabditina</taxon>
        <taxon>Rhabditomorpha</taxon>
        <taxon>Rhabditoidea</taxon>
        <taxon>Rhabditidae</taxon>
        <taxon>Peloderinae</taxon>
        <taxon>Caenorhabditis</taxon>
    </lineage>
</organism>
<dbReference type="PIR" id="T24031">
    <property type="entry name" value="T24031"/>
</dbReference>
<name>Q21811_CAEEL</name>
<accession>Q21811</accession>
<evidence type="ECO:0000256" key="2">
    <source>
        <dbReference type="SAM" id="SignalP"/>
    </source>
</evidence>
<keyword evidence="3" id="KW-0640">Prion</keyword>
<feature type="compositionally biased region" description="Low complexity" evidence="1">
    <location>
        <begin position="109"/>
        <end position="155"/>
    </location>
</feature>
<keyword evidence="3" id="KW-0034">Amyloid</keyword>
<dbReference type="WormBase" id="R07E3.6">
    <property type="protein sequence ID" value="CE02300"/>
    <property type="gene ID" value="WBGene00011107"/>
</dbReference>
<dbReference type="GeneID" id="181240"/>
<feature type="compositionally biased region" description="Pro residues" evidence="1">
    <location>
        <begin position="844"/>
        <end position="854"/>
    </location>
</feature>
<dbReference type="PeptideAtlas" id="Q21811"/>
<dbReference type="Proteomes" id="UP000001940">
    <property type="component" value="Chromosome X"/>
</dbReference>
<sequence>MRVLFCTLVVVAATSAQFFSMGNNRENYYDQFGVKDAISSWSDALKKIAMRNNPKYNAPSRSSFTIPPPTFKAEDLDMNKLKRGKGDSIINEKMLTLLLPRVKGQNPFTTTSTTTTTTTQKPTTSTTTTTTSTTPVPTTTTTTEAATTTVLTTTTEELPKQQLAGRLVQPDMDSGEPESAEDGIDKKKTAEKVDFTTDDNNVSQEADAKPDSTHENGGEHVSTTPEESITENTTAEVPASTASTKDTKLSVKIRSEDEKREEDKLSDDEKPNYMKKLEEIYKKEEELVERELAEMSVAEIFEKEVVIKTTKVTPTSTTTEIPTTTTTEEATTTTEEITTTTTKAPTTTTTQSTTTTTQLPTTTTTTEPTTTTTTVDPLAENEELEKQAIEVMKSLDDEERIDAEKNVEVQKRKDERNAARKRINNFLKMMQKARENKNKPHKETTTSLATEQPKTTTIVASSTETSTVTTDATEATTTTTAPTTTVATTTTKKRSNIPEAEEDEIEETAEKTTTKVTEDGPITTEFPEYIKKRNAIVGIKTLTPAQLEAAINAKPIPSSASEASAPSSNVETAEVAASAAAAPVALPEPIAPPQIALPQLTPDQISQFMRPVASIVEDMRPILGSILQGSSASRARAASVRTYEKTKTPNIRDIMADGYSENSLVGFGSQLAREILNPGILKRDKLTRDKAMAAKLEEAKVRNNAVAESMATGAPLDLSGFPQYQQRPVATNSKLPYFIPPPQGYVGPLPPAPPPPTFRVAPQVPLPVVQTTQTAPKPTLPPTTLPVLTTNKTPRTKDEGYEQGRDGVKTTFHGDSGVMTGGGHSAPTFDYLNMPSESFGLAPVAPPAPPPPPATQATAAPVTAPKPVAPAPSPFGGGGFGGGGGGFGGGNRGNGFGGGSGPSVPFDEVEKNSKTDFSFFSSNRKKL</sequence>
<dbReference type="InterPro" id="IPR052853">
    <property type="entry name" value="Actin_dynamics_regulator"/>
</dbReference>
<feature type="compositionally biased region" description="Basic and acidic residues" evidence="1">
    <location>
        <begin position="183"/>
        <end position="195"/>
    </location>
</feature>
<dbReference type="STRING" id="6239.R07E3.6.1"/>
<dbReference type="OrthoDB" id="5873478at2759"/>
<feature type="compositionally biased region" description="Acidic residues" evidence="1">
    <location>
        <begin position="173"/>
        <end position="182"/>
    </location>
</feature>
<feature type="compositionally biased region" description="Low complexity" evidence="1">
    <location>
        <begin position="855"/>
        <end position="866"/>
    </location>
</feature>
<keyword evidence="4" id="KW-1185">Reference proteome</keyword>
<dbReference type="AlphaFoldDB" id="Q21811"/>
<evidence type="ECO:0000313" key="4">
    <source>
        <dbReference type="Proteomes" id="UP000001940"/>
    </source>
</evidence>